<dbReference type="OrthoDB" id="6502734at2759"/>
<dbReference type="InterPro" id="IPR051976">
    <property type="entry name" value="Synaptopodin_domain"/>
</dbReference>
<feature type="compositionally biased region" description="Low complexity" evidence="6">
    <location>
        <begin position="891"/>
        <end position="914"/>
    </location>
</feature>
<dbReference type="GO" id="GO:0003779">
    <property type="term" value="F:actin binding"/>
    <property type="evidence" value="ECO:0007669"/>
    <property type="project" value="TreeGrafter"/>
</dbReference>
<feature type="region of interest" description="Disordered" evidence="6">
    <location>
        <begin position="1406"/>
        <end position="1458"/>
    </location>
</feature>
<comment type="caution">
    <text evidence="8">The sequence shown here is derived from an EMBL/GenBank/DDBJ whole genome shotgun (WGS) entry which is preliminary data.</text>
</comment>
<evidence type="ECO:0000256" key="6">
    <source>
        <dbReference type="SAM" id="MobiDB-lite"/>
    </source>
</evidence>
<feature type="region of interest" description="Disordered" evidence="6">
    <location>
        <begin position="603"/>
        <end position="623"/>
    </location>
</feature>
<feature type="region of interest" description="Disordered" evidence="6">
    <location>
        <begin position="636"/>
        <end position="971"/>
    </location>
</feature>
<protein>
    <submittedName>
        <fullName evidence="8">Synaptopodin-2-like isoform X1</fullName>
    </submittedName>
</protein>
<evidence type="ECO:0000256" key="4">
    <source>
        <dbReference type="ARBA" id="ARBA00022553"/>
    </source>
</evidence>
<keyword evidence="3" id="KW-0963">Cytoplasm</keyword>
<feature type="compositionally biased region" description="Polar residues" evidence="6">
    <location>
        <begin position="692"/>
        <end position="706"/>
    </location>
</feature>
<dbReference type="GO" id="GO:0005634">
    <property type="term" value="C:nucleus"/>
    <property type="evidence" value="ECO:0007669"/>
    <property type="project" value="TreeGrafter"/>
</dbReference>
<evidence type="ECO:0000313" key="8">
    <source>
        <dbReference type="EMBL" id="KAF5907010.1"/>
    </source>
</evidence>
<organism evidence="8 9">
    <name type="scientific">Clarias magur</name>
    <name type="common">Asian catfish</name>
    <name type="synonym">Macropteronotus magur</name>
    <dbReference type="NCBI Taxonomy" id="1594786"/>
    <lineage>
        <taxon>Eukaryota</taxon>
        <taxon>Metazoa</taxon>
        <taxon>Chordata</taxon>
        <taxon>Craniata</taxon>
        <taxon>Vertebrata</taxon>
        <taxon>Euteleostomi</taxon>
        <taxon>Actinopterygii</taxon>
        <taxon>Neopterygii</taxon>
        <taxon>Teleostei</taxon>
        <taxon>Ostariophysi</taxon>
        <taxon>Siluriformes</taxon>
        <taxon>Clariidae</taxon>
        <taxon>Clarias</taxon>
    </lineage>
</organism>
<dbReference type="PROSITE" id="PS50106">
    <property type="entry name" value="PDZ"/>
    <property type="match status" value="1"/>
</dbReference>
<keyword evidence="9" id="KW-1185">Reference proteome</keyword>
<dbReference type="Pfam" id="PF05556">
    <property type="entry name" value="Calsarcin"/>
    <property type="match status" value="1"/>
</dbReference>
<feature type="compositionally biased region" description="Low complexity" evidence="6">
    <location>
        <begin position="745"/>
        <end position="805"/>
    </location>
</feature>
<feature type="compositionally biased region" description="Polar residues" evidence="6">
    <location>
        <begin position="1006"/>
        <end position="1015"/>
    </location>
</feature>
<feature type="compositionally biased region" description="Polar residues" evidence="6">
    <location>
        <begin position="610"/>
        <end position="623"/>
    </location>
</feature>
<dbReference type="PANTHER" id="PTHR24217">
    <property type="entry name" value="PUTATIVE-RELATED"/>
    <property type="match status" value="1"/>
</dbReference>
<comment type="similarity">
    <text evidence="5">Belongs to the synaptopodin family.</text>
</comment>
<accession>A0A8J4UZI9</accession>
<dbReference type="Proteomes" id="UP000727407">
    <property type="component" value="Unassembled WGS sequence"/>
</dbReference>
<proteinExistence type="inferred from homology"/>
<feature type="region of interest" description="Disordered" evidence="6">
    <location>
        <begin position="116"/>
        <end position="135"/>
    </location>
</feature>
<dbReference type="EMBL" id="QNUK01000025">
    <property type="protein sequence ID" value="KAF5907010.1"/>
    <property type="molecule type" value="Genomic_DNA"/>
</dbReference>
<evidence type="ECO:0000259" key="7">
    <source>
        <dbReference type="PROSITE" id="PS50106"/>
    </source>
</evidence>
<feature type="region of interest" description="Disordered" evidence="6">
    <location>
        <begin position="252"/>
        <end position="340"/>
    </location>
</feature>
<feature type="compositionally biased region" description="Polar residues" evidence="6">
    <location>
        <begin position="567"/>
        <end position="585"/>
    </location>
</feature>
<dbReference type="InterPro" id="IPR008438">
    <property type="entry name" value="MYOZ"/>
</dbReference>
<feature type="compositionally biased region" description="Polar residues" evidence="6">
    <location>
        <begin position="718"/>
        <end position="744"/>
    </location>
</feature>
<feature type="compositionally biased region" description="Polar residues" evidence="6">
    <location>
        <begin position="1425"/>
        <end position="1458"/>
    </location>
</feature>
<dbReference type="InterPro" id="IPR001478">
    <property type="entry name" value="PDZ"/>
</dbReference>
<feature type="region of interest" description="Disordered" evidence="6">
    <location>
        <begin position="543"/>
        <end position="590"/>
    </location>
</feature>
<feature type="region of interest" description="Disordered" evidence="6">
    <location>
        <begin position="1006"/>
        <end position="1082"/>
    </location>
</feature>
<feature type="compositionally biased region" description="Low complexity" evidence="6">
    <location>
        <begin position="1016"/>
        <end position="1026"/>
    </location>
</feature>
<feature type="compositionally biased region" description="Polar residues" evidence="6">
    <location>
        <begin position="1173"/>
        <end position="1210"/>
    </location>
</feature>
<dbReference type="InterPro" id="IPR036034">
    <property type="entry name" value="PDZ_sf"/>
</dbReference>
<evidence type="ECO:0000256" key="2">
    <source>
        <dbReference type="ARBA" id="ARBA00009126"/>
    </source>
</evidence>
<dbReference type="PANTHER" id="PTHR24217:SF9">
    <property type="entry name" value="SYNAPTOPODIN-2"/>
    <property type="match status" value="1"/>
</dbReference>
<feature type="compositionally biased region" description="Polar residues" evidence="6">
    <location>
        <begin position="813"/>
        <end position="840"/>
    </location>
</feature>
<sequence>MSAQEYACVTVRGRAPWGFQLRQSDTEPQRGVQVHQVEEGSHASIAGLCEDDELVSVNGVSCSSLSLAEVIVLIEKATDCLQLLVKRCRSYLQQKSQPVNTTPQASWRELREPYKSENPDEAHYRETNNDTESPAGKTMVRTQFCIPAPKDRAGPDKYGSSDGAPRLEITQGGVVELQLSLSQTTLEDTGCTSLGSALGVKGDLCHQINTENDNFITSAPVSTFYIPLHEREPLGQRGVLVSSPSALLGQVEVTIQPSGRDSGTERVGAGGTEATANEQQDYDEGEGGQTGEDPTSFTVSFGIPSEQEDSESEKELNKPNKHRARHARLRRSESLSEKQVKEAKSKCKRIALLLTASATNPNNKGLLMFKKHRQRAKQYTLVSYGTGESEPEFDDEDDENLDRETHAVEFTVLATSETEIDEDFFTNSSGHKNIVTFDLDTGLLEIERKLHNQEDMNALPETKGKGALMFAQRRQRIDEISAEHEEMRSKGIPVEEPQKVAPNPELLNLLNRNERKTGFDSGTEEDHLSLGAEACNFLQSTKLKNKAPPPVAPKPQMHPGTPPWSPQPETANQQFHQDAENNTPVTARDPVPEMESSAILVEEPPRAPVSDQQEASSKLNSQVQAEAVETWGLSETQIQSGQQIDSWHENQSQPQLHAKPEPVVSSWAPHSTQAPEQPPVTAWVPAEVPSQVLAQNQSQMQPSWLTQSQLQHQPQSQMNTWVTAPTQSPQTPWGQNQVSGQLSVSWSQDQDQPQIQPSWPQQQQESQPIPHWTASQQQPQSSWIQPQSQPQPQPAWVSQNQQQTLPQPPLNTWNQSQSVVQTQPSWTHQAQPSSQTPAQMQQPQSPWTSLPPQPQPQPTWAHPQQTMNSWATEQNKIQPPWNQTQSPVHAQPTWSHPSPQQTPPQSQSQTVLSTWTPQPQQSPLMGSNESHKLSQPFKPWSPPQTTQTPPPHQLNLNTPRTKVPSHMPAGKMPGMGSAFEMPALRGKGAELFAKRQSRMEKYVVDSSTVQANKARSLSPSPSLPASWKYSPNCRAPPPLAYNPLQSPSYPLSAVKQPPSSSSSTKSKNKATEKGKPAPKPLNVLDVMKHQPYQLNSSLFTYGPAAEKLAAEKEATQKLAAQNAAEIQAQTESQVHPQVPEPYAFIPQQPQPPQQPYAIPISSPAMHDGPYHHNPNNYQPTPNSYQQDPYQQIYNQPHAYQQSSSSTYQHPPNIPYQQPPSYQAGPYPASQAPCYQPTASSYVVPPCPVTERADSAPGSSVLAAPKPKFLAKKSDAQALGRSSSLSPPVRLSPLGLASRSASVSPSPMPSSHATYTSRSTERQVFWQEKGRKPPTPWEAASRHPLGLVDEAFAHQDMHHSIASNLRSAANRKMLPEPPAEWKAKVAYEPPPKSQGWRMSQSSFSFLSPTKSTVSAPASPVPYGSPLRQSQPPRSMTEASLGSSMSGLQNRRSLGQSDTMSQHSLMTIRERKMQAAAICREIQGTDGSEMDLGRKVNIPKEIMLEELSLSSNRGSRLFKMRQKRSEKYTFESIQNATIHINNRMILPAAGIGSTVTKNEVNGVEVDQAANISQNTPDPQTMPNPDCIAPGYGGPLKDVPTEKFNRTAVPKSYHSPWDQALFSDPSLADMVHFQMPESEPTPKIPQYKSFNRMATPFGGFGAAPKTPVKSVEVNVLPSLPPPEVEAGPVPSRPSFNRTALGYGAPLLLTSATLEPKSSMVPMFMPESDEL</sequence>
<comment type="similarity">
    <text evidence="2">Belongs to the myozenin family.</text>
</comment>
<feature type="compositionally biased region" description="Polar residues" evidence="6">
    <location>
        <begin position="636"/>
        <end position="655"/>
    </location>
</feature>
<name>A0A8J4UZI9_CLAMG</name>
<feature type="compositionally biased region" description="Low complexity" evidence="6">
    <location>
        <begin position="1052"/>
        <end position="1065"/>
    </location>
</feature>
<evidence type="ECO:0000256" key="3">
    <source>
        <dbReference type="ARBA" id="ARBA00022490"/>
    </source>
</evidence>
<gene>
    <name evidence="8" type="ORF">DAT39_003198</name>
</gene>
<feature type="compositionally biased region" description="Basic and acidic residues" evidence="6">
    <location>
        <begin position="330"/>
        <end position="340"/>
    </location>
</feature>
<feature type="domain" description="PDZ" evidence="7">
    <location>
        <begin position="12"/>
        <end position="89"/>
    </location>
</feature>
<keyword evidence="4" id="KW-0597">Phosphoprotein</keyword>
<feature type="compositionally biased region" description="Basic and acidic residues" evidence="6">
    <location>
        <begin position="116"/>
        <end position="128"/>
    </location>
</feature>
<feature type="compositionally biased region" description="Low complexity" evidence="6">
    <location>
        <begin position="1295"/>
        <end position="1312"/>
    </location>
</feature>
<dbReference type="GO" id="GO:0015629">
    <property type="term" value="C:actin cytoskeleton"/>
    <property type="evidence" value="ECO:0007669"/>
    <property type="project" value="TreeGrafter"/>
</dbReference>
<dbReference type="Pfam" id="PF00595">
    <property type="entry name" value="PDZ"/>
    <property type="match status" value="1"/>
</dbReference>
<dbReference type="GO" id="GO:0032233">
    <property type="term" value="P:positive regulation of actin filament bundle assembly"/>
    <property type="evidence" value="ECO:0007669"/>
    <property type="project" value="TreeGrafter"/>
</dbReference>
<reference evidence="8" key="1">
    <citation type="submission" date="2020-07" db="EMBL/GenBank/DDBJ databases">
        <title>Clarias magur genome sequencing, assembly and annotation.</title>
        <authorList>
            <person name="Kushwaha B."/>
            <person name="Kumar R."/>
            <person name="Das P."/>
            <person name="Joshi C.G."/>
            <person name="Kumar D."/>
            <person name="Nagpure N.S."/>
            <person name="Pandey M."/>
            <person name="Agarwal S."/>
            <person name="Srivastava S."/>
            <person name="Singh M."/>
            <person name="Sahoo L."/>
            <person name="Jayasankar P."/>
            <person name="Meher P.K."/>
            <person name="Koringa P.G."/>
            <person name="Iquebal M.A."/>
            <person name="Das S.P."/>
            <person name="Bit A."/>
            <person name="Patnaik S."/>
            <person name="Patel N."/>
            <person name="Shah T.M."/>
            <person name="Hinsu A."/>
            <person name="Jena J.K."/>
        </authorList>
    </citation>
    <scope>NUCLEOTIDE SEQUENCE</scope>
    <source>
        <strain evidence="8">CIFAMagur01</strain>
        <tissue evidence="8">Testis</tissue>
    </source>
</reference>
<feature type="compositionally biased region" description="Polar residues" evidence="6">
    <location>
        <begin position="915"/>
        <end position="928"/>
    </location>
</feature>
<dbReference type="Gene3D" id="2.30.42.10">
    <property type="match status" value="1"/>
</dbReference>
<feature type="compositionally biased region" description="Basic residues" evidence="6">
    <location>
        <begin position="319"/>
        <end position="329"/>
    </location>
</feature>
<evidence type="ECO:0000256" key="5">
    <source>
        <dbReference type="ARBA" id="ARBA00038161"/>
    </source>
</evidence>
<dbReference type="SMART" id="SM00228">
    <property type="entry name" value="PDZ"/>
    <property type="match status" value="1"/>
</dbReference>
<dbReference type="SUPFAM" id="SSF50156">
    <property type="entry name" value="PDZ domain-like"/>
    <property type="match status" value="1"/>
</dbReference>
<evidence type="ECO:0000256" key="1">
    <source>
        <dbReference type="ARBA" id="ARBA00004496"/>
    </source>
</evidence>
<evidence type="ECO:0000313" key="9">
    <source>
        <dbReference type="Proteomes" id="UP000727407"/>
    </source>
</evidence>
<feature type="region of interest" description="Disordered" evidence="6">
    <location>
        <begin position="1295"/>
        <end position="1321"/>
    </location>
</feature>
<comment type="subcellular location">
    <subcellularLocation>
        <location evidence="1">Cytoplasm</location>
    </subcellularLocation>
</comment>
<feature type="compositionally biased region" description="Low complexity" evidence="6">
    <location>
        <begin position="707"/>
        <end position="717"/>
    </location>
</feature>
<feature type="region of interest" description="Disordered" evidence="6">
    <location>
        <begin position="1141"/>
        <end position="1229"/>
    </location>
</feature>
<feature type="compositionally biased region" description="Polar residues" evidence="6">
    <location>
        <begin position="866"/>
        <end position="888"/>
    </location>
</feature>
<dbReference type="GO" id="GO:0030018">
    <property type="term" value="C:Z disc"/>
    <property type="evidence" value="ECO:0007669"/>
    <property type="project" value="InterPro"/>
</dbReference>